<dbReference type="Gene3D" id="3.30.470.20">
    <property type="entry name" value="ATP-grasp fold, B domain"/>
    <property type="match status" value="1"/>
</dbReference>
<dbReference type="RefSeq" id="WP_067917352.1">
    <property type="nucleotide sequence ID" value="NZ_BSRZ01000004.1"/>
</dbReference>
<dbReference type="EMBL" id="BSRZ01000004">
    <property type="protein sequence ID" value="GLW64084.1"/>
    <property type="molecule type" value="Genomic_DNA"/>
</dbReference>
<organism evidence="1 2">
    <name type="scientific">Actinomadura rubrobrunea</name>
    <dbReference type="NCBI Taxonomy" id="115335"/>
    <lineage>
        <taxon>Bacteria</taxon>
        <taxon>Bacillati</taxon>
        <taxon>Actinomycetota</taxon>
        <taxon>Actinomycetes</taxon>
        <taxon>Streptosporangiales</taxon>
        <taxon>Thermomonosporaceae</taxon>
        <taxon>Actinomadura</taxon>
    </lineage>
</organism>
<sequence>MRVVATKGGRIHAVAIRTQDPRVRQDFRTAYDALTYEITAVPDRVASSCRTYLRTLGLEMGVFDFAVTDDGTWWFLECGPGAQWAWLQEETGAPIADAVADTLTGETA</sequence>
<reference evidence="1" key="1">
    <citation type="submission" date="2023-02" db="EMBL/GenBank/DDBJ databases">
        <title>Actinomadura rubrobrunea NBRC 14622.</title>
        <authorList>
            <person name="Ichikawa N."/>
            <person name="Sato H."/>
            <person name="Tonouchi N."/>
        </authorList>
    </citation>
    <scope>NUCLEOTIDE SEQUENCE</scope>
    <source>
        <strain evidence="1">NBRC 14622</strain>
    </source>
</reference>
<proteinExistence type="predicted"/>
<gene>
    <name evidence="1" type="ORF">Arub01_23280</name>
</gene>
<dbReference type="AlphaFoldDB" id="A0A9W6UUM5"/>
<dbReference type="SUPFAM" id="SSF56059">
    <property type="entry name" value="Glutathione synthetase ATP-binding domain-like"/>
    <property type="match status" value="1"/>
</dbReference>
<evidence type="ECO:0008006" key="3">
    <source>
        <dbReference type="Google" id="ProtNLM"/>
    </source>
</evidence>
<comment type="caution">
    <text evidence="1">The sequence shown here is derived from an EMBL/GenBank/DDBJ whole genome shotgun (WGS) entry which is preliminary data.</text>
</comment>
<evidence type="ECO:0000313" key="1">
    <source>
        <dbReference type="EMBL" id="GLW64084.1"/>
    </source>
</evidence>
<evidence type="ECO:0000313" key="2">
    <source>
        <dbReference type="Proteomes" id="UP001165124"/>
    </source>
</evidence>
<keyword evidence="2" id="KW-1185">Reference proteome</keyword>
<accession>A0A9W6UUM5</accession>
<dbReference type="Proteomes" id="UP001165124">
    <property type="component" value="Unassembled WGS sequence"/>
</dbReference>
<protein>
    <recommendedName>
        <fullName evidence="3">ATP-grasp domain-containing protein</fullName>
    </recommendedName>
</protein>
<name>A0A9W6UUM5_9ACTN</name>